<keyword evidence="1" id="KW-0479">Metal-binding</keyword>
<evidence type="ECO:0000259" key="3">
    <source>
        <dbReference type="PROSITE" id="PS50004"/>
    </source>
</evidence>
<name>R4V3N0_COPFO</name>
<sequence length="279" mass="31201">MSVINLKLLEAADLPHEADKVLDPYVILWTTGNRSGACRSTTKEKSNAPNWNEDFKLHVVDFSKETLMIHVLDKASGEGIGFWRFPIAPIKQNVLHNLWLSLHSFGKTFFAGKIHVNIHVAPVTVAAYNAPPQTFVPYNLNINVEHAVDVPNVHVTASDPYVSFSIDGGEVYQTRPVKNTTRPLWDKGYSIPLTTTDSVINLKLFHNSSKKDKEDEVISFMDIPLGLFEVGKVFYDYYILAPYKRKSGGFLALRIHLAPANVIPFSTNNDPVGDEPPKD</sequence>
<dbReference type="SUPFAM" id="SSF49562">
    <property type="entry name" value="C2 domain (Calcium/lipid-binding domain, CaLB)"/>
    <property type="match status" value="2"/>
</dbReference>
<dbReference type="InterPro" id="IPR000008">
    <property type="entry name" value="C2_dom"/>
</dbReference>
<dbReference type="AlphaFoldDB" id="R4V3N0"/>
<dbReference type="PANTHER" id="PTHR45911">
    <property type="entry name" value="C2 DOMAIN-CONTAINING PROTEIN"/>
    <property type="match status" value="1"/>
</dbReference>
<keyword evidence="2" id="KW-0106">Calcium</keyword>
<dbReference type="GO" id="GO:0016020">
    <property type="term" value="C:membrane"/>
    <property type="evidence" value="ECO:0007669"/>
    <property type="project" value="TreeGrafter"/>
</dbReference>
<protein>
    <submittedName>
        <fullName evidence="4">C2 domain-containing protein</fullName>
    </submittedName>
</protein>
<dbReference type="EMBL" id="KC571884">
    <property type="protein sequence ID" value="AGM32383.1"/>
    <property type="molecule type" value="mRNA"/>
</dbReference>
<feature type="domain" description="C2" evidence="3">
    <location>
        <begin position="1"/>
        <end position="100"/>
    </location>
</feature>
<dbReference type="SMART" id="SM00239">
    <property type="entry name" value="C2"/>
    <property type="match status" value="2"/>
</dbReference>
<feature type="domain" description="C2" evidence="3">
    <location>
        <begin position="119"/>
        <end position="238"/>
    </location>
</feature>
<dbReference type="Pfam" id="PF00168">
    <property type="entry name" value="C2"/>
    <property type="match status" value="2"/>
</dbReference>
<evidence type="ECO:0000256" key="1">
    <source>
        <dbReference type="ARBA" id="ARBA00022723"/>
    </source>
</evidence>
<evidence type="ECO:0000256" key="2">
    <source>
        <dbReference type="ARBA" id="ARBA00022837"/>
    </source>
</evidence>
<dbReference type="Gene3D" id="2.60.40.150">
    <property type="entry name" value="C2 domain"/>
    <property type="match status" value="2"/>
</dbReference>
<dbReference type="CDD" id="cd00030">
    <property type="entry name" value="C2"/>
    <property type="match status" value="1"/>
</dbReference>
<dbReference type="InterPro" id="IPR035892">
    <property type="entry name" value="C2_domain_sf"/>
</dbReference>
<reference evidence="4" key="1">
    <citation type="submission" date="2013-02" db="EMBL/GenBank/DDBJ databases">
        <title>Immune-Related transcriptome of Coptotermes formosanus Shiraki workers: the defense mechanism.</title>
        <authorList>
            <person name="Hussain A."/>
            <person name="Li Y.F."/>
            <person name="Cheng Y."/>
            <person name="Liu Y."/>
            <person name="Chen C.C."/>
            <person name="Wen S.Y."/>
        </authorList>
    </citation>
    <scope>NUCLEOTIDE SEQUENCE</scope>
</reference>
<dbReference type="GO" id="GO:0005509">
    <property type="term" value="F:calcium ion binding"/>
    <property type="evidence" value="ECO:0007669"/>
    <property type="project" value="TreeGrafter"/>
</dbReference>
<evidence type="ECO:0000313" key="4">
    <source>
        <dbReference type="EMBL" id="AGM32383.1"/>
    </source>
</evidence>
<organism evidence="4">
    <name type="scientific">Coptotermes formosanus</name>
    <name type="common">Formosan subterranean termite</name>
    <dbReference type="NCBI Taxonomy" id="36987"/>
    <lineage>
        <taxon>Eukaryota</taxon>
        <taxon>Metazoa</taxon>
        <taxon>Ecdysozoa</taxon>
        <taxon>Arthropoda</taxon>
        <taxon>Hexapoda</taxon>
        <taxon>Insecta</taxon>
        <taxon>Pterygota</taxon>
        <taxon>Neoptera</taxon>
        <taxon>Polyneoptera</taxon>
        <taxon>Dictyoptera</taxon>
        <taxon>Blattodea</taxon>
        <taxon>Blattoidea</taxon>
        <taxon>Termitoidae</taxon>
        <taxon>Rhinotermitidae</taxon>
        <taxon>Coptotermes</taxon>
    </lineage>
</organism>
<dbReference type="PANTHER" id="PTHR45911:SF4">
    <property type="entry name" value="MULTIPLE C2 AND TRANSMEMBRANE DOMAIN-CONTAINING PROTEIN"/>
    <property type="match status" value="1"/>
</dbReference>
<proteinExistence type="evidence at transcript level"/>
<accession>R4V3N0</accession>
<dbReference type="PROSITE" id="PS50004">
    <property type="entry name" value="C2"/>
    <property type="match status" value="2"/>
</dbReference>